<evidence type="ECO:0000313" key="1">
    <source>
        <dbReference type="EMBL" id="GFO49926.1"/>
    </source>
</evidence>
<proteinExistence type="predicted"/>
<sequence length="154" mass="17827">MVSDKRLDTLRYLPCEIVIFVKYPDLSLWLCIIYSQSTQNDLRCSGPLSGQGTSSGVRTSDIRDLEDLRAESLSAMPLKPLTLLERNSSSSYSFDKVYIYGEDMIWLGTRMIQNDVSIQGDNDFYLYEPWRLFSSMMLNIKEGLFYKKNYSKIL</sequence>
<dbReference type="Proteomes" id="UP000735302">
    <property type="component" value="Unassembled WGS sequence"/>
</dbReference>
<gene>
    <name evidence="1" type="ORF">PoB_007643100</name>
</gene>
<dbReference type="AlphaFoldDB" id="A0AAV4E0T7"/>
<evidence type="ECO:0000313" key="2">
    <source>
        <dbReference type="Proteomes" id="UP000735302"/>
    </source>
</evidence>
<protein>
    <submittedName>
        <fullName evidence="1">Uncharacterized protein</fullName>
    </submittedName>
</protein>
<organism evidence="1 2">
    <name type="scientific">Plakobranchus ocellatus</name>
    <dbReference type="NCBI Taxonomy" id="259542"/>
    <lineage>
        <taxon>Eukaryota</taxon>
        <taxon>Metazoa</taxon>
        <taxon>Spiralia</taxon>
        <taxon>Lophotrochozoa</taxon>
        <taxon>Mollusca</taxon>
        <taxon>Gastropoda</taxon>
        <taxon>Heterobranchia</taxon>
        <taxon>Euthyneura</taxon>
        <taxon>Panpulmonata</taxon>
        <taxon>Sacoglossa</taxon>
        <taxon>Placobranchoidea</taxon>
        <taxon>Plakobranchidae</taxon>
        <taxon>Plakobranchus</taxon>
    </lineage>
</organism>
<accession>A0AAV4E0T7</accession>
<comment type="caution">
    <text evidence="1">The sequence shown here is derived from an EMBL/GenBank/DDBJ whole genome shotgun (WGS) entry which is preliminary data.</text>
</comment>
<name>A0AAV4E0T7_9GAST</name>
<keyword evidence="2" id="KW-1185">Reference proteome</keyword>
<reference evidence="1 2" key="1">
    <citation type="journal article" date="2021" name="Elife">
        <title>Chloroplast acquisition without the gene transfer in kleptoplastic sea slugs, Plakobranchus ocellatus.</title>
        <authorList>
            <person name="Maeda T."/>
            <person name="Takahashi S."/>
            <person name="Yoshida T."/>
            <person name="Shimamura S."/>
            <person name="Takaki Y."/>
            <person name="Nagai Y."/>
            <person name="Toyoda A."/>
            <person name="Suzuki Y."/>
            <person name="Arimoto A."/>
            <person name="Ishii H."/>
            <person name="Satoh N."/>
            <person name="Nishiyama T."/>
            <person name="Hasebe M."/>
            <person name="Maruyama T."/>
            <person name="Minagawa J."/>
            <person name="Obokata J."/>
            <person name="Shigenobu S."/>
        </authorList>
    </citation>
    <scope>NUCLEOTIDE SEQUENCE [LARGE SCALE GENOMIC DNA]</scope>
</reference>
<dbReference type="EMBL" id="BLXT01008548">
    <property type="protein sequence ID" value="GFO49926.1"/>
    <property type="molecule type" value="Genomic_DNA"/>
</dbReference>